<evidence type="ECO:0000256" key="5">
    <source>
        <dbReference type="ARBA" id="ARBA00022970"/>
    </source>
</evidence>
<accession>A0ABU0JK88</accession>
<dbReference type="CDD" id="cd06582">
    <property type="entry name" value="TM_PBP1_LivH_like"/>
    <property type="match status" value="1"/>
</dbReference>
<comment type="caution">
    <text evidence="10">The sequence shown here is derived from an EMBL/GenBank/DDBJ whole genome shotgun (WGS) entry which is preliminary data.</text>
</comment>
<keyword evidence="5" id="KW-0029">Amino-acid transport</keyword>
<evidence type="ECO:0000256" key="7">
    <source>
        <dbReference type="ARBA" id="ARBA00023136"/>
    </source>
</evidence>
<evidence type="ECO:0000256" key="4">
    <source>
        <dbReference type="ARBA" id="ARBA00022692"/>
    </source>
</evidence>
<dbReference type="PANTHER" id="PTHR11795:SF451">
    <property type="entry name" value="ABC TRANSPORTER PERMEASE PROTEIN"/>
    <property type="match status" value="1"/>
</dbReference>
<dbReference type="EMBL" id="JAUSVX010000025">
    <property type="protein sequence ID" value="MDQ0474711.1"/>
    <property type="molecule type" value="Genomic_DNA"/>
</dbReference>
<keyword evidence="7 9" id="KW-0472">Membrane</keyword>
<sequence>MIGDIDFAFFTEVLVGGLLSGVMYSLVAIGFVLIYKTSGVLNFAQGAMLLFAALTFVSLVERGVPFALALALTSAAMVLLGIAIERTVLRPLVNKPPITLFMATLGLSYVIEGAAQLLWGTQVHGLDLGIDDTPLEISGVFVSTFDLFAAGVAAVMVGLLTAFFRFTRTGLAFRAVADDPFAAFAVGLRLPRIWATVWTAAGVVALVAGLLWGARLGVQFSLSLVVLKALPVLVLGGFDSILGAIVGGLIIGASEKLAEVYVGPFFGGGIESWFAYVVALAFLLIRPAGLFGQKRVERA</sequence>
<feature type="transmembrane region" description="Helical" evidence="9">
    <location>
        <begin position="139"/>
        <end position="164"/>
    </location>
</feature>
<comment type="subcellular location">
    <subcellularLocation>
        <location evidence="1">Cell membrane</location>
        <topology evidence="1">Multi-pass membrane protein</topology>
    </subcellularLocation>
</comment>
<evidence type="ECO:0000256" key="1">
    <source>
        <dbReference type="ARBA" id="ARBA00004651"/>
    </source>
</evidence>
<keyword evidence="2" id="KW-0813">Transport</keyword>
<evidence type="ECO:0000256" key="8">
    <source>
        <dbReference type="ARBA" id="ARBA00037998"/>
    </source>
</evidence>
<name>A0ABU0JK88_9HYPH</name>
<evidence type="ECO:0000256" key="2">
    <source>
        <dbReference type="ARBA" id="ARBA00022448"/>
    </source>
</evidence>
<keyword evidence="4 9" id="KW-0812">Transmembrane</keyword>
<feature type="transmembrane region" description="Helical" evidence="9">
    <location>
        <begin position="196"/>
        <end position="218"/>
    </location>
</feature>
<evidence type="ECO:0000256" key="9">
    <source>
        <dbReference type="SAM" id="Phobius"/>
    </source>
</evidence>
<feature type="transmembrane region" description="Helical" evidence="9">
    <location>
        <begin position="40"/>
        <end position="60"/>
    </location>
</feature>
<keyword evidence="6 9" id="KW-1133">Transmembrane helix</keyword>
<feature type="transmembrane region" description="Helical" evidence="9">
    <location>
        <begin position="230"/>
        <end position="253"/>
    </location>
</feature>
<dbReference type="Pfam" id="PF02653">
    <property type="entry name" value="BPD_transp_2"/>
    <property type="match status" value="1"/>
</dbReference>
<proteinExistence type="inferred from homology"/>
<feature type="transmembrane region" description="Helical" evidence="9">
    <location>
        <begin position="66"/>
        <end position="84"/>
    </location>
</feature>
<dbReference type="PANTHER" id="PTHR11795">
    <property type="entry name" value="BRANCHED-CHAIN AMINO ACID TRANSPORT SYSTEM PERMEASE PROTEIN LIVH"/>
    <property type="match status" value="1"/>
</dbReference>
<keyword evidence="3" id="KW-1003">Cell membrane</keyword>
<gene>
    <name evidence="10" type="ORF">QO011_007752</name>
</gene>
<comment type="similarity">
    <text evidence="8">Belongs to the binding-protein-dependent transport system permease family. LivHM subfamily.</text>
</comment>
<evidence type="ECO:0000313" key="10">
    <source>
        <dbReference type="EMBL" id="MDQ0474711.1"/>
    </source>
</evidence>
<keyword evidence="11" id="KW-1185">Reference proteome</keyword>
<dbReference type="InterPro" id="IPR001851">
    <property type="entry name" value="ABC_transp_permease"/>
</dbReference>
<dbReference type="Proteomes" id="UP001242480">
    <property type="component" value="Unassembled WGS sequence"/>
</dbReference>
<dbReference type="InterPro" id="IPR052157">
    <property type="entry name" value="BCAA_transport_permease"/>
</dbReference>
<protein>
    <submittedName>
        <fullName evidence="10">Branched-chain amino acid transport system permease protein</fullName>
    </submittedName>
</protein>
<evidence type="ECO:0000256" key="6">
    <source>
        <dbReference type="ARBA" id="ARBA00022989"/>
    </source>
</evidence>
<feature type="transmembrane region" description="Helical" evidence="9">
    <location>
        <begin position="96"/>
        <end position="119"/>
    </location>
</feature>
<dbReference type="RefSeq" id="WP_370882074.1">
    <property type="nucleotide sequence ID" value="NZ_JAUSVX010000025.1"/>
</dbReference>
<feature type="transmembrane region" description="Helical" evidence="9">
    <location>
        <begin position="13"/>
        <end position="33"/>
    </location>
</feature>
<organism evidence="10 11">
    <name type="scientific">Labrys wisconsinensis</name>
    <dbReference type="NCBI Taxonomy" id="425677"/>
    <lineage>
        <taxon>Bacteria</taxon>
        <taxon>Pseudomonadati</taxon>
        <taxon>Pseudomonadota</taxon>
        <taxon>Alphaproteobacteria</taxon>
        <taxon>Hyphomicrobiales</taxon>
        <taxon>Xanthobacteraceae</taxon>
        <taxon>Labrys</taxon>
    </lineage>
</organism>
<evidence type="ECO:0000256" key="3">
    <source>
        <dbReference type="ARBA" id="ARBA00022475"/>
    </source>
</evidence>
<reference evidence="10 11" key="1">
    <citation type="submission" date="2023-07" db="EMBL/GenBank/DDBJ databases">
        <title>Genomic Encyclopedia of Type Strains, Phase IV (KMG-IV): sequencing the most valuable type-strain genomes for metagenomic binning, comparative biology and taxonomic classification.</title>
        <authorList>
            <person name="Goeker M."/>
        </authorList>
    </citation>
    <scope>NUCLEOTIDE SEQUENCE [LARGE SCALE GENOMIC DNA]</scope>
    <source>
        <strain evidence="10 11">DSM 19619</strain>
    </source>
</reference>
<evidence type="ECO:0000313" key="11">
    <source>
        <dbReference type="Proteomes" id="UP001242480"/>
    </source>
</evidence>